<organism evidence="4 5">
    <name type="scientific">Neisseria shayeganii</name>
    <dbReference type="NCBI Taxonomy" id="607712"/>
    <lineage>
        <taxon>Bacteria</taxon>
        <taxon>Pseudomonadati</taxon>
        <taxon>Pseudomonadota</taxon>
        <taxon>Betaproteobacteria</taxon>
        <taxon>Neisseriales</taxon>
        <taxon>Neisseriaceae</taxon>
        <taxon>Neisseria</taxon>
    </lineage>
</organism>
<dbReference type="RefSeq" id="WP_182122976.1">
    <property type="nucleotide sequence ID" value="NZ_CP059567.1"/>
</dbReference>
<evidence type="ECO:0000313" key="4">
    <source>
        <dbReference type="EMBL" id="QMT41447.1"/>
    </source>
</evidence>
<accession>A0A7D7SJF9</accession>
<proteinExistence type="predicted"/>
<dbReference type="AlphaFoldDB" id="A0A7D7SJF9"/>
<dbReference type="PROSITE" id="PS51866">
    <property type="entry name" value="MOP"/>
    <property type="match status" value="2"/>
</dbReference>
<evidence type="ECO:0000313" key="5">
    <source>
        <dbReference type="Proteomes" id="UP000514752"/>
    </source>
</evidence>
<dbReference type="NCBIfam" id="TIGR00638">
    <property type="entry name" value="Mop"/>
    <property type="match status" value="1"/>
</dbReference>
<dbReference type="Pfam" id="PF03459">
    <property type="entry name" value="TOBE"/>
    <property type="match status" value="2"/>
</dbReference>
<protein>
    <submittedName>
        <fullName evidence="4">TOBE domain-containing protein</fullName>
    </submittedName>
</protein>
<dbReference type="EMBL" id="CP059567">
    <property type="protein sequence ID" value="QMT41447.1"/>
    <property type="molecule type" value="Genomic_DNA"/>
</dbReference>
<evidence type="ECO:0000259" key="3">
    <source>
        <dbReference type="PROSITE" id="PS51866"/>
    </source>
</evidence>
<sequence length="142" mass="14888">MKSSARNQLAGTVTRIEHSDGSCLVTLASAGGIEIRAQISSFSLQRLKLAVGSPVIAMIKAASVVLATDLAPMTLSAENCLHGTVKRVEQGSVNNVVTLDINHEINLCTTITLYSSETLALEPGRPATAVFNANQVMLGVLI</sequence>
<keyword evidence="1 2" id="KW-0500">Molybdenum</keyword>
<dbReference type="InterPro" id="IPR004606">
    <property type="entry name" value="Mop_domain"/>
</dbReference>
<evidence type="ECO:0000256" key="1">
    <source>
        <dbReference type="ARBA" id="ARBA00022505"/>
    </source>
</evidence>
<dbReference type="InterPro" id="IPR005116">
    <property type="entry name" value="Transp-assoc_OB_typ1"/>
</dbReference>
<feature type="domain" description="Mop" evidence="3">
    <location>
        <begin position="2"/>
        <end position="68"/>
    </location>
</feature>
<name>A0A7D7SJF9_9NEIS</name>
<evidence type="ECO:0000256" key="2">
    <source>
        <dbReference type="PROSITE-ProRule" id="PRU01213"/>
    </source>
</evidence>
<dbReference type="InterPro" id="IPR008995">
    <property type="entry name" value="Mo/tungstate-bd_C_term_dom"/>
</dbReference>
<dbReference type="Proteomes" id="UP000514752">
    <property type="component" value="Chromosome"/>
</dbReference>
<dbReference type="SUPFAM" id="SSF50331">
    <property type="entry name" value="MOP-like"/>
    <property type="match status" value="2"/>
</dbReference>
<dbReference type="KEGG" id="nsg:H3L94_05340"/>
<feature type="domain" description="Mop" evidence="3">
    <location>
        <begin position="74"/>
        <end position="140"/>
    </location>
</feature>
<dbReference type="Gene3D" id="2.40.50.100">
    <property type="match status" value="2"/>
</dbReference>
<gene>
    <name evidence="4" type="ORF">H3L94_05340</name>
</gene>
<reference evidence="4 5" key="1">
    <citation type="submission" date="2020-07" db="EMBL/GenBank/DDBJ databases">
        <title>Genomic diversity of species in the Neisseriaceae family.</title>
        <authorList>
            <person name="Vincent A.T."/>
            <person name="Bernet E."/>
            <person name="Veyrier F.J."/>
        </authorList>
    </citation>
    <scope>NUCLEOTIDE SEQUENCE [LARGE SCALE GENOMIC DNA]</scope>
    <source>
        <strain evidence="4 5">DSM 22244</strain>
    </source>
</reference>
<dbReference type="GO" id="GO:0015689">
    <property type="term" value="P:molybdate ion transport"/>
    <property type="evidence" value="ECO:0007669"/>
    <property type="project" value="InterPro"/>
</dbReference>